<dbReference type="InterPro" id="IPR006869">
    <property type="entry name" value="DUF547"/>
</dbReference>
<dbReference type="Proteomes" id="UP001595444">
    <property type="component" value="Unassembled WGS sequence"/>
</dbReference>
<dbReference type="EMBL" id="JBHRSL010000001">
    <property type="protein sequence ID" value="MFC3050397.1"/>
    <property type="molecule type" value="Genomic_DNA"/>
</dbReference>
<comment type="caution">
    <text evidence="4">The sequence shown here is derived from an EMBL/GenBank/DDBJ whole genome shotgun (WGS) entry which is preliminary data.</text>
</comment>
<dbReference type="RefSeq" id="WP_194214790.1">
    <property type="nucleotide sequence ID" value="NZ_CP061205.1"/>
</dbReference>
<gene>
    <name evidence="4" type="ORF">ACFOKA_00610</name>
</gene>
<organism evidence="4 5">
    <name type="scientific">Kordiimonas pumila</name>
    <dbReference type="NCBI Taxonomy" id="2161677"/>
    <lineage>
        <taxon>Bacteria</taxon>
        <taxon>Pseudomonadati</taxon>
        <taxon>Pseudomonadota</taxon>
        <taxon>Alphaproteobacteria</taxon>
        <taxon>Kordiimonadales</taxon>
        <taxon>Kordiimonadaceae</taxon>
        <taxon>Kordiimonas</taxon>
    </lineage>
</organism>
<reference evidence="5" key="1">
    <citation type="journal article" date="2019" name="Int. J. Syst. Evol. Microbiol.">
        <title>The Global Catalogue of Microorganisms (GCM) 10K type strain sequencing project: providing services to taxonomists for standard genome sequencing and annotation.</title>
        <authorList>
            <consortium name="The Broad Institute Genomics Platform"/>
            <consortium name="The Broad Institute Genome Sequencing Center for Infectious Disease"/>
            <person name="Wu L."/>
            <person name="Ma J."/>
        </authorList>
    </citation>
    <scope>NUCLEOTIDE SEQUENCE [LARGE SCALE GENOMIC DNA]</scope>
    <source>
        <strain evidence="5">KCTC 62164</strain>
    </source>
</reference>
<accession>A0ABV7D1B3</accession>
<feature type="chain" id="PRO_5047145305" evidence="2">
    <location>
        <begin position="26"/>
        <end position="385"/>
    </location>
</feature>
<feature type="region of interest" description="Disordered" evidence="1">
    <location>
        <begin position="346"/>
        <end position="385"/>
    </location>
</feature>
<evidence type="ECO:0000256" key="2">
    <source>
        <dbReference type="SAM" id="SignalP"/>
    </source>
</evidence>
<evidence type="ECO:0000313" key="4">
    <source>
        <dbReference type="EMBL" id="MFC3050397.1"/>
    </source>
</evidence>
<feature type="signal peptide" evidence="2">
    <location>
        <begin position="1"/>
        <end position="25"/>
    </location>
</feature>
<keyword evidence="5" id="KW-1185">Reference proteome</keyword>
<proteinExistence type="predicted"/>
<feature type="compositionally biased region" description="Basic and acidic residues" evidence="1">
    <location>
        <begin position="355"/>
        <end position="376"/>
    </location>
</feature>
<evidence type="ECO:0000259" key="3">
    <source>
        <dbReference type="Pfam" id="PF04784"/>
    </source>
</evidence>
<evidence type="ECO:0000256" key="1">
    <source>
        <dbReference type="SAM" id="MobiDB-lite"/>
    </source>
</evidence>
<dbReference type="Pfam" id="PF04784">
    <property type="entry name" value="DUF547"/>
    <property type="match status" value="1"/>
</dbReference>
<keyword evidence="2" id="KW-0732">Signal</keyword>
<name>A0ABV7D1B3_9PROT</name>
<sequence length="385" mass="43216">MQSLRKLCLVLAHSFLVTFTFSAMADTLPVDYNPESKTAIKYDDLDFLLKQTVLKTGRSDHIAAPKPPKITGSSILFDNPMPSRLEGNRVLFHQNKEDLISISAEIRDVMLNIPNQVKISRLNKDEQLAYWLNLHNIIVYHEIAALYPITDLSNLMKPCPSAKSIRCEARYNLAGQLISLDDIEQHIITNWDNPLVIYGFYMGAVGTPNIQGKAFSGATVYSELRKNAVDFIHSVRGTRVWTSKQLKVSEYYTRMAKFFPNFETDVLAHIRNYAEPDFYAELHRISKVKANIEDWHIADLYNGHLSDPAGVNGLQRITSRIGSGNDPVPAHVSRLLDGVVARNSERQANVSVEEYTEKPALETETPKPMPEDEKTADAATEGNAG</sequence>
<protein>
    <submittedName>
        <fullName evidence="4">DUF547 domain-containing protein</fullName>
    </submittedName>
</protein>
<feature type="domain" description="DUF547" evidence="3">
    <location>
        <begin position="120"/>
        <end position="232"/>
    </location>
</feature>
<evidence type="ECO:0000313" key="5">
    <source>
        <dbReference type="Proteomes" id="UP001595444"/>
    </source>
</evidence>